<dbReference type="GO" id="GO:0009103">
    <property type="term" value="P:lipopolysaccharide biosynthetic process"/>
    <property type="evidence" value="ECO:0007669"/>
    <property type="project" value="UniProtKB-ARBA"/>
</dbReference>
<keyword evidence="7 8" id="KW-0472">Membrane</keyword>
<proteinExistence type="predicted"/>
<evidence type="ECO:0000256" key="8">
    <source>
        <dbReference type="SAM" id="Phobius"/>
    </source>
</evidence>
<gene>
    <name evidence="10" type="ORF">C0184_08000</name>
</gene>
<keyword evidence="3" id="KW-0328">Glycosyltransferase</keyword>
<evidence type="ECO:0000256" key="4">
    <source>
        <dbReference type="ARBA" id="ARBA00022679"/>
    </source>
</evidence>
<keyword evidence="5 8" id="KW-0812">Transmembrane</keyword>
<comment type="subcellular location">
    <subcellularLocation>
        <location evidence="1">Cell membrane</location>
        <topology evidence="1">Multi-pass membrane protein</topology>
    </subcellularLocation>
</comment>
<evidence type="ECO:0000256" key="7">
    <source>
        <dbReference type="ARBA" id="ARBA00023136"/>
    </source>
</evidence>
<dbReference type="Proteomes" id="UP000243376">
    <property type="component" value="Unassembled WGS sequence"/>
</dbReference>
<protein>
    <recommendedName>
        <fullName evidence="9">Glycosyltransferase RgtA/B/C/D-like domain-containing protein</fullName>
    </recommendedName>
</protein>
<feature type="transmembrane region" description="Helical" evidence="8">
    <location>
        <begin position="321"/>
        <end position="344"/>
    </location>
</feature>
<dbReference type="GO" id="GO:0016763">
    <property type="term" value="F:pentosyltransferase activity"/>
    <property type="evidence" value="ECO:0007669"/>
    <property type="project" value="TreeGrafter"/>
</dbReference>
<feature type="transmembrane region" description="Helical" evidence="8">
    <location>
        <begin position="72"/>
        <end position="94"/>
    </location>
</feature>
<feature type="domain" description="Glycosyltransferase RgtA/B/C/D-like" evidence="9">
    <location>
        <begin position="50"/>
        <end position="211"/>
    </location>
</feature>
<evidence type="ECO:0000256" key="2">
    <source>
        <dbReference type="ARBA" id="ARBA00022475"/>
    </source>
</evidence>
<feature type="transmembrane region" description="Helical" evidence="8">
    <location>
        <begin position="351"/>
        <end position="370"/>
    </location>
</feature>
<evidence type="ECO:0000256" key="3">
    <source>
        <dbReference type="ARBA" id="ARBA00022676"/>
    </source>
</evidence>
<dbReference type="EMBL" id="PNIQ01000528">
    <property type="protein sequence ID" value="PMP81604.1"/>
    <property type="molecule type" value="Genomic_DNA"/>
</dbReference>
<dbReference type="Pfam" id="PF13231">
    <property type="entry name" value="PMT_2"/>
    <property type="match status" value="1"/>
</dbReference>
<feature type="transmembrane region" description="Helical" evidence="8">
    <location>
        <begin position="101"/>
        <end position="119"/>
    </location>
</feature>
<dbReference type="AlphaFoldDB" id="A0A2J6X509"/>
<dbReference type="InterPro" id="IPR038731">
    <property type="entry name" value="RgtA/B/C-like"/>
</dbReference>
<evidence type="ECO:0000256" key="6">
    <source>
        <dbReference type="ARBA" id="ARBA00022989"/>
    </source>
</evidence>
<accession>A0A2J6X509</accession>
<comment type="caution">
    <text evidence="10">The sequence shown here is derived from an EMBL/GenBank/DDBJ whole genome shotgun (WGS) entry which is preliminary data.</text>
</comment>
<dbReference type="GO" id="GO:0005886">
    <property type="term" value="C:plasma membrane"/>
    <property type="evidence" value="ECO:0007669"/>
    <property type="project" value="UniProtKB-SubCell"/>
</dbReference>
<keyword evidence="2" id="KW-1003">Cell membrane</keyword>
<keyword evidence="6 8" id="KW-1133">Transmembrane helix</keyword>
<sequence>MMLGLGLRLWFLAVNRIDPRFSAADDGDYYARALQFAVTGEYHDNSWLVRPPGHIFFFAAMLKIGLWLGDPAIGISLIRAVQIGLSIALIPLGYDIARRLFDRRTGVIFATILAIWMPMVELPALILSEPLFFSMLVIHAWMLVHWRDERRARWLIGAGITLALAALARSPGLYGVPFAVLFIALSVWQAAHQLRLRRVILALLSFLLPFAITIAPWTIRNYLLYHDLIVVDTLGPVNLWIAMSDAVHEGRGEGEAKGILLQIPQSERQRFISAELRRILQTEPWRFIRNSWPHFQHIWKAQFIEDFLVKASFFTRPLRSVWPLGLIGDLIWFAFTVAAPFTLLSRLREGAFRLIALGWIGYTCLMVMLTHVEPRYLLPIWLWLALYGAAALAQIGQQPLHFERYSWAGLAVSIALVALIIGYRDYPQIIRHGIAREQAWMAAQQALARNDPAAVEQAYQAMLTADPDFADGRADFARWLLAQGRYDEAWQVIGDYQTHRGNLIRGALARAQGDDETAKLLLRNTEELAGEDVQRLALEWLSPSPTFVLTLGNDLDLGYVMGFALGEQVGDTTFRWLHREGIIRLPVPTLLTGTEIIALRLAAPQPTPLTVMVGSQVYQITVVPGGWRVYLLPLPATTRGTDEVVITLQAPTFVPYRQFADNTDARPLSVMVNQIAIR</sequence>
<feature type="transmembrane region" description="Helical" evidence="8">
    <location>
        <begin position="174"/>
        <end position="192"/>
    </location>
</feature>
<evidence type="ECO:0000313" key="10">
    <source>
        <dbReference type="EMBL" id="PMP81604.1"/>
    </source>
</evidence>
<dbReference type="PANTHER" id="PTHR33908:SF11">
    <property type="entry name" value="MEMBRANE PROTEIN"/>
    <property type="match status" value="1"/>
</dbReference>
<dbReference type="Gene3D" id="1.25.40.10">
    <property type="entry name" value="Tetratricopeptide repeat domain"/>
    <property type="match status" value="1"/>
</dbReference>
<feature type="transmembrane region" description="Helical" evidence="8">
    <location>
        <begin position="199"/>
        <end position="219"/>
    </location>
</feature>
<keyword evidence="4" id="KW-0808">Transferase</keyword>
<evidence type="ECO:0000256" key="5">
    <source>
        <dbReference type="ARBA" id="ARBA00022692"/>
    </source>
</evidence>
<feature type="transmembrane region" description="Helical" evidence="8">
    <location>
        <begin position="376"/>
        <end position="393"/>
    </location>
</feature>
<dbReference type="InterPro" id="IPR011990">
    <property type="entry name" value="TPR-like_helical_dom_sf"/>
</dbReference>
<dbReference type="PANTHER" id="PTHR33908">
    <property type="entry name" value="MANNOSYLTRANSFERASE YKCB-RELATED"/>
    <property type="match status" value="1"/>
</dbReference>
<feature type="transmembrane region" description="Helical" evidence="8">
    <location>
        <begin position="405"/>
        <end position="423"/>
    </location>
</feature>
<reference evidence="10 11" key="1">
    <citation type="submission" date="2018-01" db="EMBL/GenBank/DDBJ databases">
        <title>Metagenomic assembled genomes from two thermal pools in the Uzon Caldera, Kamchatka, Russia.</title>
        <authorList>
            <person name="Wilkins L."/>
            <person name="Ettinger C."/>
        </authorList>
    </citation>
    <scope>NUCLEOTIDE SEQUENCE [LARGE SCALE GENOMIC DNA]</scope>
    <source>
        <strain evidence="10">ZAV-02</strain>
    </source>
</reference>
<dbReference type="InterPro" id="IPR050297">
    <property type="entry name" value="LipidA_mod_glycosyltrf_83"/>
</dbReference>
<organism evidence="10 11">
    <name type="scientific">Chloroflexus aggregans</name>
    <dbReference type="NCBI Taxonomy" id="152260"/>
    <lineage>
        <taxon>Bacteria</taxon>
        <taxon>Bacillati</taxon>
        <taxon>Chloroflexota</taxon>
        <taxon>Chloroflexia</taxon>
        <taxon>Chloroflexales</taxon>
        <taxon>Chloroflexineae</taxon>
        <taxon>Chloroflexaceae</taxon>
        <taxon>Chloroflexus</taxon>
    </lineage>
</organism>
<evidence type="ECO:0000256" key="1">
    <source>
        <dbReference type="ARBA" id="ARBA00004651"/>
    </source>
</evidence>
<evidence type="ECO:0000313" key="11">
    <source>
        <dbReference type="Proteomes" id="UP000243376"/>
    </source>
</evidence>
<name>A0A2J6X509_9CHLR</name>
<evidence type="ECO:0000259" key="9">
    <source>
        <dbReference type="Pfam" id="PF13231"/>
    </source>
</evidence>